<sequence length="58" mass="6105">PEPQGDPEHVAEPQPEDIVVAEPQPGTPAPEAAKEEGGEELGEADFQEEDDAVEEVVA</sequence>
<name>A0A392SYH6_9FABA</name>
<reference evidence="2 3" key="1">
    <citation type="journal article" date="2018" name="Front. Plant Sci.">
        <title>Red Clover (Trifolium pratense) and Zigzag Clover (T. medium) - A Picture of Genomic Similarities and Differences.</title>
        <authorList>
            <person name="Dluhosova J."/>
            <person name="Istvanek J."/>
            <person name="Nedelnik J."/>
            <person name="Repkova J."/>
        </authorList>
    </citation>
    <scope>NUCLEOTIDE SEQUENCE [LARGE SCALE GENOMIC DNA]</scope>
    <source>
        <strain evidence="3">cv. 10/8</strain>
        <tissue evidence="2">Leaf</tissue>
    </source>
</reference>
<dbReference type="Proteomes" id="UP000265520">
    <property type="component" value="Unassembled WGS sequence"/>
</dbReference>
<evidence type="ECO:0000256" key="1">
    <source>
        <dbReference type="SAM" id="MobiDB-lite"/>
    </source>
</evidence>
<proteinExistence type="predicted"/>
<evidence type="ECO:0000313" key="2">
    <source>
        <dbReference type="EMBL" id="MCI52936.1"/>
    </source>
</evidence>
<organism evidence="2 3">
    <name type="scientific">Trifolium medium</name>
    <dbReference type="NCBI Taxonomy" id="97028"/>
    <lineage>
        <taxon>Eukaryota</taxon>
        <taxon>Viridiplantae</taxon>
        <taxon>Streptophyta</taxon>
        <taxon>Embryophyta</taxon>
        <taxon>Tracheophyta</taxon>
        <taxon>Spermatophyta</taxon>
        <taxon>Magnoliopsida</taxon>
        <taxon>eudicotyledons</taxon>
        <taxon>Gunneridae</taxon>
        <taxon>Pentapetalae</taxon>
        <taxon>rosids</taxon>
        <taxon>fabids</taxon>
        <taxon>Fabales</taxon>
        <taxon>Fabaceae</taxon>
        <taxon>Papilionoideae</taxon>
        <taxon>50 kb inversion clade</taxon>
        <taxon>NPAAA clade</taxon>
        <taxon>Hologalegina</taxon>
        <taxon>IRL clade</taxon>
        <taxon>Trifolieae</taxon>
        <taxon>Trifolium</taxon>
    </lineage>
</organism>
<dbReference type="EMBL" id="LXQA010455221">
    <property type="protein sequence ID" value="MCI52936.1"/>
    <property type="molecule type" value="Genomic_DNA"/>
</dbReference>
<comment type="caution">
    <text evidence="2">The sequence shown here is derived from an EMBL/GenBank/DDBJ whole genome shotgun (WGS) entry which is preliminary data.</text>
</comment>
<feature type="compositionally biased region" description="Basic and acidic residues" evidence="1">
    <location>
        <begin position="1"/>
        <end position="11"/>
    </location>
</feature>
<feature type="non-terminal residue" evidence="2">
    <location>
        <position position="58"/>
    </location>
</feature>
<keyword evidence="3" id="KW-1185">Reference proteome</keyword>
<feature type="region of interest" description="Disordered" evidence="1">
    <location>
        <begin position="1"/>
        <end position="58"/>
    </location>
</feature>
<evidence type="ECO:0000313" key="3">
    <source>
        <dbReference type="Proteomes" id="UP000265520"/>
    </source>
</evidence>
<accession>A0A392SYH6</accession>
<feature type="compositionally biased region" description="Acidic residues" evidence="1">
    <location>
        <begin position="37"/>
        <end position="58"/>
    </location>
</feature>
<dbReference type="AlphaFoldDB" id="A0A392SYH6"/>
<protein>
    <submittedName>
        <fullName evidence="2">Uncharacterized protein</fullName>
    </submittedName>
</protein>
<feature type="non-terminal residue" evidence="2">
    <location>
        <position position="1"/>
    </location>
</feature>